<gene>
    <name evidence="3" type="ORF">C8R21_12411</name>
</gene>
<feature type="coiled-coil region" evidence="1">
    <location>
        <begin position="113"/>
        <end position="147"/>
    </location>
</feature>
<name>A0A2T5I733_9PROT</name>
<proteinExistence type="predicted"/>
<evidence type="ECO:0000256" key="2">
    <source>
        <dbReference type="SAM" id="SignalP"/>
    </source>
</evidence>
<comment type="caution">
    <text evidence="3">The sequence shown here is derived from an EMBL/GenBank/DDBJ whole genome shotgun (WGS) entry which is preliminary data.</text>
</comment>
<feature type="chain" id="PRO_5015625998" description="LTXXQ motif family protein" evidence="2">
    <location>
        <begin position="29"/>
        <end position="152"/>
    </location>
</feature>
<organism evidence="3 4">
    <name type="scientific">Nitrosospira multiformis</name>
    <dbReference type="NCBI Taxonomy" id="1231"/>
    <lineage>
        <taxon>Bacteria</taxon>
        <taxon>Pseudomonadati</taxon>
        <taxon>Pseudomonadota</taxon>
        <taxon>Betaproteobacteria</taxon>
        <taxon>Nitrosomonadales</taxon>
        <taxon>Nitrosomonadaceae</taxon>
        <taxon>Nitrosospira</taxon>
    </lineage>
</organism>
<evidence type="ECO:0000256" key="1">
    <source>
        <dbReference type="SAM" id="Coils"/>
    </source>
</evidence>
<keyword evidence="1" id="KW-0175">Coiled coil</keyword>
<evidence type="ECO:0008006" key="5">
    <source>
        <dbReference type="Google" id="ProtNLM"/>
    </source>
</evidence>
<evidence type="ECO:0000313" key="3">
    <source>
        <dbReference type="EMBL" id="PTQ79647.1"/>
    </source>
</evidence>
<keyword evidence="2" id="KW-0732">Signal</keyword>
<dbReference type="EMBL" id="QAOK01000024">
    <property type="protein sequence ID" value="PTQ79647.1"/>
    <property type="molecule type" value="Genomic_DNA"/>
</dbReference>
<sequence length="152" mass="17357">MRNYPDNMKPVILALLLLFSGVTGPVYAQTAPSSSTKPDPRMAELEMALNHLSQEQQAVYQQFQMIQELRRNEIQDSQPLAVQGYLTMGGVKDAPPASYDDNVRLQRERTERIQQYTRDLNQLYARYAELGNQKRALLDQLTELAQQTQAGR</sequence>
<accession>A0A2T5I733</accession>
<protein>
    <recommendedName>
        <fullName evidence="5">LTXXQ motif family protein</fullName>
    </recommendedName>
</protein>
<feature type="signal peptide" evidence="2">
    <location>
        <begin position="1"/>
        <end position="28"/>
    </location>
</feature>
<dbReference type="AlphaFoldDB" id="A0A2T5I733"/>
<dbReference type="Proteomes" id="UP000244152">
    <property type="component" value="Unassembled WGS sequence"/>
</dbReference>
<reference evidence="3 4" key="1">
    <citation type="submission" date="2018-04" db="EMBL/GenBank/DDBJ databases">
        <title>Active sludge and wastewater microbial communities from Klosterneuburg, Austria.</title>
        <authorList>
            <person name="Wagner M."/>
        </authorList>
    </citation>
    <scope>NUCLEOTIDE SEQUENCE [LARGE SCALE GENOMIC DNA]</scope>
    <source>
        <strain evidence="3 4">Nl12</strain>
    </source>
</reference>
<evidence type="ECO:0000313" key="4">
    <source>
        <dbReference type="Proteomes" id="UP000244152"/>
    </source>
</evidence>